<comment type="similarity">
    <text evidence="1">Belongs to the ABC transporter superfamily.</text>
</comment>
<feature type="domain" description="ABC transporter" evidence="6">
    <location>
        <begin position="29"/>
        <end position="279"/>
    </location>
</feature>
<keyword evidence="8" id="KW-1185">Reference proteome</keyword>
<dbReference type="NCBIfam" id="TIGR01727">
    <property type="entry name" value="oligo_HPY"/>
    <property type="match status" value="1"/>
</dbReference>
<evidence type="ECO:0000256" key="3">
    <source>
        <dbReference type="ARBA" id="ARBA00022741"/>
    </source>
</evidence>
<evidence type="ECO:0000256" key="2">
    <source>
        <dbReference type="ARBA" id="ARBA00022448"/>
    </source>
</evidence>
<keyword evidence="3" id="KW-0547">Nucleotide-binding</keyword>
<dbReference type="RefSeq" id="WP_182776764.1">
    <property type="nucleotide sequence ID" value="NZ_BAAAHW010000005.1"/>
</dbReference>
<dbReference type="PANTHER" id="PTHR43776">
    <property type="entry name" value="TRANSPORT ATP-BINDING PROTEIN"/>
    <property type="match status" value="1"/>
</dbReference>
<dbReference type="AlphaFoldDB" id="A0A7W3NSW2"/>
<dbReference type="Pfam" id="PF00005">
    <property type="entry name" value="ABC_tran"/>
    <property type="match status" value="1"/>
</dbReference>
<dbReference type="InterPro" id="IPR013563">
    <property type="entry name" value="Oligopep_ABC_C"/>
</dbReference>
<dbReference type="PROSITE" id="PS00211">
    <property type="entry name" value="ABC_TRANSPORTER_1"/>
    <property type="match status" value="1"/>
</dbReference>
<dbReference type="InterPro" id="IPR003439">
    <property type="entry name" value="ABC_transporter-like_ATP-bd"/>
</dbReference>
<dbReference type="InterPro" id="IPR017871">
    <property type="entry name" value="ABC_transporter-like_CS"/>
</dbReference>
<name>A0A7W3NSW2_STRMR</name>
<organism evidence="7 8">
    <name type="scientific">Streptomyces murinus</name>
    <dbReference type="NCBI Taxonomy" id="33900"/>
    <lineage>
        <taxon>Bacteria</taxon>
        <taxon>Bacillati</taxon>
        <taxon>Actinomycetota</taxon>
        <taxon>Actinomycetes</taxon>
        <taxon>Kitasatosporales</taxon>
        <taxon>Streptomycetaceae</taxon>
        <taxon>Streptomyces</taxon>
    </lineage>
</organism>
<proteinExistence type="inferred from homology"/>
<dbReference type="SMART" id="SM00382">
    <property type="entry name" value="AAA"/>
    <property type="match status" value="1"/>
</dbReference>
<gene>
    <name evidence="7" type="ORF">HDA42_005317</name>
</gene>
<feature type="compositionally biased region" description="Basic and acidic residues" evidence="5">
    <location>
        <begin position="433"/>
        <end position="459"/>
    </location>
</feature>
<evidence type="ECO:0000256" key="5">
    <source>
        <dbReference type="SAM" id="MobiDB-lite"/>
    </source>
</evidence>
<dbReference type="GO" id="GO:0016887">
    <property type="term" value="F:ATP hydrolysis activity"/>
    <property type="evidence" value="ECO:0007669"/>
    <property type="project" value="InterPro"/>
</dbReference>
<dbReference type="PANTHER" id="PTHR43776:SF7">
    <property type="entry name" value="D,D-DIPEPTIDE TRANSPORT ATP-BINDING PROTEIN DDPF-RELATED"/>
    <property type="match status" value="1"/>
</dbReference>
<evidence type="ECO:0000259" key="6">
    <source>
        <dbReference type="PROSITE" id="PS50893"/>
    </source>
</evidence>
<protein>
    <submittedName>
        <fullName evidence="7">Peptide/nickel transport system ATP-binding protein</fullName>
    </submittedName>
</protein>
<reference evidence="7 8" key="1">
    <citation type="submission" date="2020-08" db="EMBL/GenBank/DDBJ databases">
        <title>Sequencing the genomes of 1000 actinobacteria strains.</title>
        <authorList>
            <person name="Klenk H.-P."/>
        </authorList>
    </citation>
    <scope>NUCLEOTIDE SEQUENCE [LARGE SCALE GENOMIC DNA]</scope>
    <source>
        <strain evidence="7 8">DSM 41827</strain>
    </source>
</reference>
<dbReference type="InterPro" id="IPR003593">
    <property type="entry name" value="AAA+_ATPase"/>
</dbReference>
<dbReference type="Gene3D" id="3.40.50.300">
    <property type="entry name" value="P-loop containing nucleotide triphosphate hydrolases"/>
    <property type="match status" value="1"/>
</dbReference>
<feature type="compositionally biased region" description="Acidic residues" evidence="5">
    <location>
        <begin position="461"/>
        <end position="477"/>
    </location>
</feature>
<keyword evidence="4 7" id="KW-0067">ATP-binding</keyword>
<dbReference type="Pfam" id="PF08352">
    <property type="entry name" value="oligo_HPY"/>
    <property type="match status" value="1"/>
</dbReference>
<evidence type="ECO:0000313" key="8">
    <source>
        <dbReference type="Proteomes" id="UP000577386"/>
    </source>
</evidence>
<dbReference type="SUPFAM" id="SSF52540">
    <property type="entry name" value="P-loop containing nucleoside triphosphate hydrolases"/>
    <property type="match status" value="1"/>
</dbReference>
<dbReference type="GeneID" id="93976606"/>
<dbReference type="Proteomes" id="UP000577386">
    <property type="component" value="Unassembled WGS sequence"/>
</dbReference>
<feature type="region of interest" description="Disordered" evidence="5">
    <location>
        <begin position="1"/>
        <end position="22"/>
    </location>
</feature>
<accession>A0A7W3NSW2</accession>
<evidence type="ECO:0000313" key="7">
    <source>
        <dbReference type="EMBL" id="MBA9056139.1"/>
    </source>
</evidence>
<evidence type="ECO:0000256" key="1">
    <source>
        <dbReference type="ARBA" id="ARBA00005417"/>
    </source>
</evidence>
<dbReference type="InterPro" id="IPR050319">
    <property type="entry name" value="ABC_transp_ATP-bind"/>
</dbReference>
<dbReference type="PROSITE" id="PS50893">
    <property type="entry name" value="ABC_TRANSPORTER_2"/>
    <property type="match status" value="1"/>
</dbReference>
<feature type="region of interest" description="Disordered" evidence="5">
    <location>
        <begin position="377"/>
        <end position="497"/>
    </location>
</feature>
<dbReference type="EMBL" id="JACJIJ010000002">
    <property type="protein sequence ID" value="MBA9056139.1"/>
    <property type="molecule type" value="Genomic_DNA"/>
</dbReference>
<dbReference type="GO" id="GO:0005524">
    <property type="term" value="F:ATP binding"/>
    <property type="evidence" value="ECO:0007669"/>
    <property type="project" value="UniProtKB-KW"/>
</dbReference>
<comment type="caution">
    <text evidence="7">The sequence shown here is derived from an EMBL/GenBank/DDBJ whole genome shotgun (WGS) entry which is preliminary data.</text>
</comment>
<dbReference type="FunFam" id="3.40.50.300:FF:000016">
    <property type="entry name" value="Oligopeptide ABC transporter ATP-binding component"/>
    <property type="match status" value="1"/>
</dbReference>
<keyword evidence="2" id="KW-0813">Transport</keyword>
<evidence type="ECO:0000256" key="4">
    <source>
        <dbReference type="ARBA" id="ARBA00022840"/>
    </source>
</evidence>
<dbReference type="InterPro" id="IPR027417">
    <property type="entry name" value="P-loop_NTPase"/>
</dbReference>
<sequence length="497" mass="53388">MSETKKTDTAAKAAVPEQASAPDEREVLLKVENLTKHFPIKKGILRRQVGAVKAVDGIDFEVRKGETLGVVGESGCGKSTMGRVITRLQDPTGGSISFEGQDITRLSTGEMRPLRRDIQMIFQDPYGSLNPRHTIGSIVSAPFRLQGVEPEGGVKKEVQRLLELVGLSPEHYNRYPHEFSGGQRQRIGIARALALKPKLVVADEPVSALDVSIQAQVVNLMDDLQQELGLTYVIIAHDLSVVRHVSDRIAVMYLGKIVELADRNALYEAPMHPYTKALMSAVPVPDTKRRGQKSERILLRGDVPSPIAPPSGCRFHTRCWKATEICRTTEPQLVELKPGQRVACHHPENFADQAPQDTVLLSAAKEASELVPDAVLTGEPESAAKSEAVAETSPESVTDAKPEAAAEAESATDAKPEPEPAAEETEAASEGEPEAKSEAKSEAAKETSSESESDSKPEAAAESESEPAAEPEAEPAAEPEPAAENGDAPKSPKPKGK</sequence>
<dbReference type="NCBIfam" id="NF008453">
    <property type="entry name" value="PRK11308.1"/>
    <property type="match status" value="1"/>
</dbReference>
<dbReference type="CDD" id="cd03257">
    <property type="entry name" value="ABC_NikE_OppD_transporters"/>
    <property type="match status" value="1"/>
</dbReference>
<dbReference type="GO" id="GO:0015833">
    <property type="term" value="P:peptide transport"/>
    <property type="evidence" value="ECO:0007669"/>
    <property type="project" value="InterPro"/>
</dbReference>
<feature type="compositionally biased region" description="Acidic residues" evidence="5">
    <location>
        <begin position="420"/>
        <end position="432"/>
    </location>
</feature>
<dbReference type="GO" id="GO:0055085">
    <property type="term" value="P:transmembrane transport"/>
    <property type="evidence" value="ECO:0007669"/>
    <property type="project" value="UniProtKB-ARBA"/>
</dbReference>